<evidence type="ECO:0000256" key="1">
    <source>
        <dbReference type="SAM" id="MobiDB-lite"/>
    </source>
</evidence>
<evidence type="ECO:0000313" key="4">
    <source>
        <dbReference type="Proteomes" id="UP001221413"/>
    </source>
</evidence>
<dbReference type="Proteomes" id="UP001221413">
    <property type="component" value="Unassembled WGS sequence"/>
</dbReference>
<dbReference type="SUPFAM" id="SSF53167">
    <property type="entry name" value="Purine and uridine phosphorylases"/>
    <property type="match status" value="1"/>
</dbReference>
<dbReference type="Pfam" id="PF01048">
    <property type="entry name" value="PNP_UDP_1"/>
    <property type="match status" value="1"/>
</dbReference>
<dbReference type="GO" id="GO:0009116">
    <property type="term" value="P:nucleoside metabolic process"/>
    <property type="evidence" value="ECO:0007669"/>
    <property type="project" value="InterPro"/>
</dbReference>
<organism evidence="3 4">
    <name type="scientific">Drechslerella dactyloides</name>
    <name type="common">Nematode-trapping fungus</name>
    <name type="synonym">Arthrobotrys dactyloides</name>
    <dbReference type="NCBI Taxonomy" id="74499"/>
    <lineage>
        <taxon>Eukaryota</taxon>
        <taxon>Fungi</taxon>
        <taxon>Dikarya</taxon>
        <taxon>Ascomycota</taxon>
        <taxon>Pezizomycotina</taxon>
        <taxon>Orbiliomycetes</taxon>
        <taxon>Orbiliales</taxon>
        <taxon>Orbiliaceae</taxon>
        <taxon>Drechslerella</taxon>
    </lineage>
</organism>
<dbReference type="Gene3D" id="3.40.50.1580">
    <property type="entry name" value="Nucleoside phosphorylase domain"/>
    <property type="match status" value="1"/>
</dbReference>
<dbReference type="InterPro" id="IPR053137">
    <property type="entry name" value="NLR-like"/>
</dbReference>
<accession>A0AAD6NJM8</accession>
<feature type="compositionally biased region" description="Low complexity" evidence="1">
    <location>
        <begin position="825"/>
        <end position="834"/>
    </location>
</feature>
<feature type="domain" description="Nucleoside phosphorylase" evidence="2">
    <location>
        <begin position="848"/>
        <end position="1138"/>
    </location>
</feature>
<dbReference type="EMBL" id="JAQGDS010000005">
    <property type="protein sequence ID" value="KAJ6260647.1"/>
    <property type="molecule type" value="Genomic_DNA"/>
</dbReference>
<dbReference type="PANTHER" id="PTHR46082:SF11">
    <property type="entry name" value="AAA+ ATPASE DOMAIN-CONTAINING PROTEIN-RELATED"/>
    <property type="match status" value="1"/>
</dbReference>
<gene>
    <name evidence="3" type="ORF">Dda_4874</name>
</gene>
<dbReference type="InterPro" id="IPR000845">
    <property type="entry name" value="Nucleoside_phosphorylase_d"/>
</dbReference>
<keyword evidence="4" id="KW-1185">Reference proteome</keyword>
<evidence type="ECO:0000313" key="3">
    <source>
        <dbReference type="EMBL" id="KAJ6260647.1"/>
    </source>
</evidence>
<sequence>MVFIHRNRSDIANSFKEKCLFEHAEGVSDVQSATSDKMTLTEVINLWREKLEVTTHSSAVPFIGNENLLNPEEHEIEFSNLPGVDSDEEMDETANTPQLPVYRDFIFNSPEYEWLLGTLQRKLLPGQAEPNFMEIIRQDIVKSFPSSHKVSKNNPAEAFRMQLILHWDPMAFVHSQGYKEEPDKAIARAITLTGSSTDAQALTCEQYLHQTWPFTGKRLISMIKDVVRDIPGNMHQCTLPDRTELFAWIYASIFIVEVSGTADSIAEIGQQLAWLVKNFRIKSRLSYWDPVPMLDRPYISGFICDIYFSVERWEPNLVSSNGQCWHHMFRNPVIVIGYPIPRRRDQDTGLEIPLNMMAGLAQTQTVQSFNEKILIKGFSTLLVPTKRAGDALIWHLIYNRNGNRISYLDNFVPHIEKLSVSELETVRHILGWCSESEYYAGAVDACYSIKSSRLSKPHRGCALEEVRIHRGQMIEGGSEFSIGNKDTPLHISRKGLIPKLKWIHEKFVVLWDEQDKRGWLVNGTSALLHLLRRSLENDRIDDFRSKFCLKKEDMQEANEPHKASSAIPVLLDDNNLKQKLYEGKQNDYRIEDRIEELYHIVEKIIDHQVDVAGRDASLKLRARKYLEGWDFNDLTITSRDPIYPRAATLQRPGKSWVDFTRAIHAVTLFGRGFGEIIQPASTNTCTRWAKLPKDGYYLAASVDDLRKVMDVIGGEEENPMRLTEDIIWHTPHAIFGKCKCRGEIRARKHSDFAQVLLPTRFRDILPKNDSASLSDGGAVVFGQNRKFPWFWKDTGDPEEDEFLSSSEEPDDPVYTHDSGIGSSGIGSSRTESSGIGPGMSLNHTDYGVGIVCALPKELLAIRALFDERHEGLVHPPGDINHYALGCIQRHNVVAACLPAGEYGTCAAADTLSNMKRSFPELKICFLVGIGGGVPSEKNDIRLGDVVVSRPTHQYPGVIQYDLGKNLADSTDGLIPRGSLQRPPRFIMTVISDLESDPDISPQPLQQHIEAITARHPEYRYPGREHDPRFTSECSHDQAQEACMQCDSSTNRCSRQPRDHPMIHYGLIASGNQVMQNTQFRDQLAAKYNVLCFEMEAAGVMNMGDCLVVRGICDYADSQKNDIWQEYASATAAAYVKALLYRVRISSSLGATAAGSEKTCSRKRAAPSEPASPVQPKVKRLKGR</sequence>
<protein>
    <recommendedName>
        <fullName evidence="2">Nucleoside phosphorylase domain-containing protein</fullName>
    </recommendedName>
</protein>
<feature type="compositionally biased region" description="Acidic residues" evidence="1">
    <location>
        <begin position="797"/>
        <end position="811"/>
    </location>
</feature>
<comment type="caution">
    <text evidence="3">The sequence shown here is derived from an EMBL/GenBank/DDBJ whole genome shotgun (WGS) entry which is preliminary data.</text>
</comment>
<dbReference type="GO" id="GO:0003824">
    <property type="term" value="F:catalytic activity"/>
    <property type="evidence" value="ECO:0007669"/>
    <property type="project" value="InterPro"/>
</dbReference>
<feature type="region of interest" description="Disordered" evidence="1">
    <location>
        <begin position="1151"/>
        <end position="1183"/>
    </location>
</feature>
<evidence type="ECO:0000259" key="2">
    <source>
        <dbReference type="Pfam" id="PF01048"/>
    </source>
</evidence>
<dbReference type="AlphaFoldDB" id="A0AAD6NJM8"/>
<name>A0AAD6NJM8_DREDA</name>
<reference evidence="3" key="1">
    <citation type="submission" date="2023-01" db="EMBL/GenBank/DDBJ databases">
        <title>The chitinases involved in constricting ring structure development in the nematode-trapping fungus Drechslerella dactyloides.</title>
        <authorList>
            <person name="Wang R."/>
            <person name="Zhang L."/>
            <person name="Tang P."/>
            <person name="Li S."/>
            <person name="Liang L."/>
        </authorList>
    </citation>
    <scope>NUCLEOTIDE SEQUENCE</scope>
    <source>
        <strain evidence="3">YMF1.00031</strain>
    </source>
</reference>
<proteinExistence type="predicted"/>
<dbReference type="InterPro" id="IPR035994">
    <property type="entry name" value="Nucleoside_phosphorylase_sf"/>
</dbReference>
<feature type="region of interest" description="Disordered" evidence="1">
    <location>
        <begin position="797"/>
        <end position="836"/>
    </location>
</feature>
<dbReference type="PANTHER" id="PTHR46082">
    <property type="entry name" value="ATP/GTP-BINDING PROTEIN-RELATED"/>
    <property type="match status" value="1"/>
</dbReference>